<comment type="caution">
    <text evidence="2">The sequence shown here is derived from an EMBL/GenBank/DDBJ whole genome shotgun (WGS) entry which is preliminary data.</text>
</comment>
<evidence type="ECO:0000313" key="3">
    <source>
        <dbReference type="Proteomes" id="UP001054821"/>
    </source>
</evidence>
<protein>
    <submittedName>
        <fullName evidence="2">Uncharacterized protein</fullName>
    </submittedName>
</protein>
<gene>
    <name evidence="2" type="ORF">L3X38_008401</name>
</gene>
<proteinExistence type="predicted"/>
<feature type="compositionally biased region" description="Polar residues" evidence="1">
    <location>
        <begin position="1"/>
        <end position="12"/>
    </location>
</feature>
<feature type="region of interest" description="Disordered" evidence="1">
    <location>
        <begin position="1"/>
        <end position="42"/>
    </location>
</feature>
<name>A0AAD4ZWU9_PRUDU</name>
<evidence type="ECO:0000313" key="2">
    <source>
        <dbReference type="EMBL" id="KAI5355506.1"/>
    </source>
</evidence>
<dbReference type="AlphaFoldDB" id="A0AAD4ZWU9"/>
<accession>A0AAD4ZWU9</accession>
<sequence>MVRQLDGQNQQADELAASKEVTSKPLGYKFTKPEHPLEVEPKHPPEIAAAPSKARAAINLKILINGKDLNTAMAEDATATPKAPKALKATPIKLKISMNDKDIALAMAEAAELRHLPPSQS</sequence>
<reference evidence="2 3" key="1">
    <citation type="journal article" date="2022" name="G3 (Bethesda)">
        <title>Whole-genome sequence and methylome profiling of the almond [Prunus dulcis (Mill.) D.A. Webb] cultivar 'Nonpareil'.</title>
        <authorList>
            <person name="D'Amico-Willman K.M."/>
            <person name="Ouma W.Z."/>
            <person name="Meulia T."/>
            <person name="Sideli G.M."/>
            <person name="Gradziel T.M."/>
            <person name="Fresnedo-Ramirez J."/>
        </authorList>
    </citation>
    <scope>NUCLEOTIDE SEQUENCE [LARGE SCALE GENOMIC DNA]</scope>
    <source>
        <strain evidence="2">Clone GOH B32 T37-40</strain>
    </source>
</reference>
<dbReference type="EMBL" id="JAJFAZ020000001">
    <property type="protein sequence ID" value="KAI5355506.1"/>
    <property type="molecule type" value="Genomic_DNA"/>
</dbReference>
<organism evidence="2 3">
    <name type="scientific">Prunus dulcis</name>
    <name type="common">Almond</name>
    <name type="synonym">Amygdalus dulcis</name>
    <dbReference type="NCBI Taxonomy" id="3755"/>
    <lineage>
        <taxon>Eukaryota</taxon>
        <taxon>Viridiplantae</taxon>
        <taxon>Streptophyta</taxon>
        <taxon>Embryophyta</taxon>
        <taxon>Tracheophyta</taxon>
        <taxon>Spermatophyta</taxon>
        <taxon>Magnoliopsida</taxon>
        <taxon>eudicotyledons</taxon>
        <taxon>Gunneridae</taxon>
        <taxon>Pentapetalae</taxon>
        <taxon>rosids</taxon>
        <taxon>fabids</taxon>
        <taxon>Rosales</taxon>
        <taxon>Rosaceae</taxon>
        <taxon>Amygdaloideae</taxon>
        <taxon>Amygdaleae</taxon>
        <taxon>Prunus</taxon>
    </lineage>
</organism>
<keyword evidence="3" id="KW-1185">Reference proteome</keyword>
<evidence type="ECO:0000256" key="1">
    <source>
        <dbReference type="SAM" id="MobiDB-lite"/>
    </source>
</evidence>
<dbReference type="Proteomes" id="UP001054821">
    <property type="component" value="Chromosome 1"/>
</dbReference>
<feature type="compositionally biased region" description="Basic and acidic residues" evidence="1">
    <location>
        <begin position="31"/>
        <end position="42"/>
    </location>
</feature>